<gene>
    <name evidence="2" type="ORF">HZI73_18680</name>
</gene>
<dbReference type="Gene3D" id="3.40.50.1820">
    <property type="entry name" value="alpha/beta hydrolase"/>
    <property type="match status" value="1"/>
</dbReference>
<proteinExistence type="predicted"/>
<organism evidence="2 3">
    <name type="scientific">Vallitalea pronyensis</name>
    <dbReference type="NCBI Taxonomy" id="1348613"/>
    <lineage>
        <taxon>Bacteria</taxon>
        <taxon>Bacillati</taxon>
        <taxon>Bacillota</taxon>
        <taxon>Clostridia</taxon>
        <taxon>Lachnospirales</taxon>
        <taxon>Vallitaleaceae</taxon>
        <taxon>Vallitalea</taxon>
    </lineage>
</organism>
<reference evidence="2" key="1">
    <citation type="submission" date="2020-07" db="EMBL/GenBank/DDBJ databases">
        <title>Vallitalea pronyensis genome.</title>
        <authorList>
            <person name="Postec A."/>
        </authorList>
    </citation>
    <scope>NUCLEOTIDE SEQUENCE</scope>
    <source>
        <strain evidence="2">FatNI3</strain>
    </source>
</reference>
<dbReference type="Proteomes" id="UP000683246">
    <property type="component" value="Chromosome"/>
</dbReference>
<dbReference type="GO" id="GO:0016020">
    <property type="term" value="C:membrane"/>
    <property type="evidence" value="ECO:0007669"/>
    <property type="project" value="TreeGrafter"/>
</dbReference>
<dbReference type="AlphaFoldDB" id="A0A8J8SI32"/>
<sequence length="248" mass="28328">MAYHIYHNQKIYFDVIGEGEPLLLLHGNTASSNMFQHLLKLYKDDYKIILLDFLGHGKSDRLTQFPTDFWFDQALQVIHFLENQNLGKVNIVGTSGGALVALNVALERPDLVNKVVADSFEGEFSLESVANIAEEDRNQSKQIESAVNFWQYNHGSDWETIVDHDTRVIIEHHNSIGKFFHHDLSELKVPALLTGSLEDEYFPDIEATYKSLVQKIKESKMHVFSKGHHPAMDSNAESFAKIVKEFMH</sequence>
<accession>A0A8J8SI32</accession>
<evidence type="ECO:0000313" key="3">
    <source>
        <dbReference type="Proteomes" id="UP000683246"/>
    </source>
</evidence>
<keyword evidence="2" id="KW-0378">Hydrolase</keyword>
<keyword evidence="3" id="KW-1185">Reference proteome</keyword>
<name>A0A8J8SI32_9FIRM</name>
<dbReference type="PANTHER" id="PTHR43798:SF28">
    <property type="entry name" value="AB HYDROLASE-1 DOMAIN-CONTAINING PROTEIN"/>
    <property type="match status" value="1"/>
</dbReference>
<dbReference type="GO" id="GO:0016787">
    <property type="term" value="F:hydrolase activity"/>
    <property type="evidence" value="ECO:0007669"/>
    <property type="project" value="UniProtKB-KW"/>
</dbReference>
<dbReference type="EMBL" id="CP058649">
    <property type="protein sequence ID" value="QUI24191.1"/>
    <property type="molecule type" value="Genomic_DNA"/>
</dbReference>
<dbReference type="InterPro" id="IPR029058">
    <property type="entry name" value="AB_hydrolase_fold"/>
</dbReference>
<evidence type="ECO:0000259" key="1">
    <source>
        <dbReference type="Pfam" id="PF00561"/>
    </source>
</evidence>
<dbReference type="SUPFAM" id="SSF53474">
    <property type="entry name" value="alpha/beta-Hydrolases"/>
    <property type="match status" value="1"/>
</dbReference>
<dbReference type="InterPro" id="IPR050266">
    <property type="entry name" value="AB_hydrolase_sf"/>
</dbReference>
<protein>
    <submittedName>
        <fullName evidence="2">Alpha/beta hydrolase</fullName>
    </submittedName>
</protein>
<dbReference type="KEGG" id="vpy:HZI73_18680"/>
<feature type="domain" description="AB hydrolase-1" evidence="1">
    <location>
        <begin position="21"/>
        <end position="139"/>
    </location>
</feature>
<dbReference type="RefSeq" id="WP_212694885.1">
    <property type="nucleotide sequence ID" value="NZ_CP058649.1"/>
</dbReference>
<dbReference type="InterPro" id="IPR000073">
    <property type="entry name" value="AB_hydrolase_1"/>
</dbReference>
<dbReference type="PRINTS" id="PR00111">
    <property type="entry name" value="ABHYDROLASE"/>
</dbReference>
<evidence type="ECO:0000313" key="2">
    <source>
        <dbReference type="EMBL" id="QUI24191.1"/>
    </source>
</evidence>
<dbReference type="Pfam" id="PF00561">
    <property type="entry name" value="Abhydrolase_1"/>
    <property type="match status" value="1"/>
</dbReference>
<dbReference type="PANTHER" id="PTHR43798">
    <property type="entry name" value="MONOACYLGLYCEROL LIPASE"/>
    <property type="match status" value="1"/>
</dbReference>